<feature type="transmembrane region" description="Helical" evidence="2">
    <location>
        <begin position="180"/>
        <end position="208"/>
    </location>
</feature>
<organism evidence="3 4">
    <name type="scientific">Myxococcus landrumensis</name>
    <dbReference type="NCBI Taxonomy" id="2813577"/>
    <lineage>
        <taxon>Bacteria</taxon>
        <taxon>Pseudomonadati</taxon>
        <taxon>Myxococcota</taxon>
        <taxon>Myxococcia</taxon>
        <taxon>Myxococcales</taxon>
        <taxon>Cystobacterineae</taxon>
        <taxon>Myxococcaceae</taxon>
        <taxon>Myxococcus</taxon>
    </lineage>
</organism>
<keyword evidence="2" id="KW-0812">Transmembrane</keyword>
<proteinExistence type="predicted"/>
<evidence type="ECO:0000313" key="4">
    <source>
        <dbReference type="Proteomes" id="UP000663090"/>
    </source>
</evidence>
<gene>
    <name evidence="3" type="ORF">JY572_23800</name>
</gene>
<dbReference type="Pfam" id="PF13687">
    <property type="entry name" value="DUF4153"/>
    <property type="match status" value="1"/>
</dbReference>
<name>A0ABX7MYB9_9BACT</name>
<sequence length="521" mass="56625">MNPVPTVSPGEPRAPSSPSPHFAFPARPVAFIQAPRRMLGATVAVGLLAQVLLDRASWGVSFPLVILATLGALVALGGREAWERARPNAWLLGPVLVIAGFVAVRDSPWLRTLNVLTASWLMLLLMHFWGGGRVQRLGMGGYPLVVLSSVGRGLAYPRVLAGEAMDLVSPRKRMPLLMPVLRGLLFALPVLMVFGLLLGGADVAFAAALERMFDVDIGDFVAESLRSVLGWLLCAVAAAGLLGHALRRRSLSEAGDAEEAPSERWLGFTEALVLILAVNALFLAFASFQVKYLFIQGATSPAAGYTYSEYARRGFFELLAVTVMTLGLVMGLARWARRESPTARWLFLMGTSVMVLLTLVIVASAMKRLVMYEDVFGYTRLRIFSHVFMVLLGVVLVWRGVTLWWRPERFAMGAHVAALVAVMGVNVINPDALIVRYSQVESSQVPKGWVDTALLRTLSADAVPELMRLYAGTPHLESALPVEACPEMTWPEWNLSRARACAAFGGLLPVHVPSAPSPERH</sequence>
<evidence type="ECO:0000313" key="3">
    <source>
        <dbReference type="EMBL" id="QSQ11427.1"/>
    </source>
</evidence>
<dbReference type="EMBL" id="CP071091">
    <property type="protein sequence ID" value="QSQ11427.1"/>
    <property type="molecule type" value="Genomic_DNA"/>
</dbReference>
<accession>A0ABX7MYB9</accession>
<keyword evidence="2" id="KW-0472">Membrane</keyword>
<feature type="transmembrane region" description="Helical" evidence="2">
    <location>
        <begin position="110"/>
        <end position="129"/>
    </location>
</feature>
<dbReference type="RefSeq" id="WP_206713180.1">
    <property type="nucleotide sequence ID" value="NZ_CP071091.1"/>
</dbReference>
<feature type="transmembrane region" description="Helical" evidence="2">
    <location>
        <begin position="378"/>
        <end position="398"/>
    </location>
</feature>
<evidence type="ECO:0000256" key="1">
    <source>
        <dbReference type="SAM" id="MobiDB-lite"/>
    </source>
</evidence>
<feature type="region of interest" description="Disordered" evidence="1">
    <location>
        <begin position="1"/>
        <end position="21"/>
    </location>
</feature>
<feature type="transmembrane region" description="Helical" evidence="2">
    <location>
        <begin position="88"/>
        <end position="104"/>
    </location>
</feature>
<protein>
    <submittedName>
        <fullName evidence="3">DUF4173 domain-containing protein</fullName>
    </submittedName>
</protein>
<feature type="transmembrane region" description="Helical" evidence="2">
    <location>
        <begin position="314"/>
        <end position="333"/>
    </location>
</feature>
<keyword evidence="4" id="KW-1185">Reference proteome</keyword>
<keyword evidence="2" id="KW-1133">Transmembrane helix</keyword>
<dbReference type="InterPro" id="IPR025291">
    <property type="entry name" value="DUF4153"/>
</dbReference>
<feature type="transmembrane region" description="Helical" evidence="2">
    <location>
        <begin position="345"/>
        <end position="366"/>
    </location>
</feature>
<evidence type="ECO:0000256" key="2">
    <source>
        <dbReference type="SAM" id="Phobius"/>
    </source>
</evidence>
<feature type="transmembrane region" description="Helical" evidence="2">
    <location>
        <begin position="228"/>
        <end position="246"/>
    </location>
</feature>
<feature type="transmembrane region" description="Helical" evidence="2">
    <location>
        <begin position="410"/>
        <end position="428"/>
    </location>
</feature>
<dbReference type="Proteomes" id="UP000663090">
    <property type="component" value="Chromosome"/>
</dbReference>
<feature type="transmembrane region" description="Helical" evidence="2">
    <location>
        <begin position="271"/>
        <end position="294"/>
    </location>
</feature>
<reference evidence="3 4" key="1">
    <citation type="submission" date="2021-02" db="EMBL/GenBank/DDBJ databases">
        <title>De Novo genome assembly of isolated myxobacteria.</title>
        <authorList>
            <person name="Stevens D.C."/>
        </authorList>
    </citation>
    <scope>NUCLEOTIDE SEQUENCE [LARGE SCALE GENOMIC DNA]</scope>
    <source>
        <strain evidence="3 4">SCHIC003</strain>
    </source>
</reference>
<feature type="transmembrane region" description="Helical" evidence="2">
    <location>
        <begin position="56"/>
        <end position="76"/>
    </location>
</feature>